<evidence type="ECO:0000256" key="1">
    <source>
        <dbReference type="ARBA" id="ARBA00023125"/>
    </source>
</evidence>
<accession>A0A4Q7J5H9</accession>
<dbReference type="PANTHER" id="PTHR30328:SF54">
    <property type="entry name" value="HTH-TYPE TRANSCRIPTIONAL REPRESSOR SCO4008"/>
    <property type="match status" value="1"/>
</dbReference>
<gene>
    <name evidence="4" type="ORF">EWH70_18990</name>
</gene>
<sequence length="363" mass="38695">MARLTRAQQQQRTRAFVLAAAREEFAEYGYGPAKVDRIAERAELTRGAVYSNFPSKRALYLAVLTDLVEHADVRGPVLAPVTVADALGTFARVWLERLPLAGESEPGGRLRLRSLAGVLDGDHGRAVLAQVMRLEALLLGVALESCDVRAPRRVRLAELALTLLGGSAQLAETAPGFGDPFDVVRACEHLAGADLGDNWAPAYLPHVSPARPSAAAWQPPQGLTDEILREPVDLGADGLVTVLGAGRLAAAEEAIRSALPGEQVTIALVTGDPAETGRLVRMRILDLATCLAAVFSADVWQRIHLVLDDDGWTASALGLAEVDDETEVAVRVRDGVIAARARGRGAAYAVSLPVKPARRKTKR</sequence>
<keyword evidence="1 2" id="KW-0238">DNA-binding</keyword>
<reference evidence="4 5" key="1">
    <citation type="submission" date="2019-02" db="EMBL/GenBank/DDBJ databases">
        <title>Draft genome sequence of Amycolatopsis sp. 8-3EHSu isolated from roots of Suaeda maritima.</title>
        <authorList>
            <person name="Duangmal K."/>
            <person name="Chantavorakit T."/>
        </authorList>
    </citation>
    <scope>NUCLEOTIDE SEQUENCE [LARGE SCALE GENOMIC DNA]</scope>
    <source>
        <strain evidence="4 5">8-3EHSu</strain>
    </source>
</reference>
<evidence type="ECO:0000313" key="5">
    <source>
        <dbReference type="Proteomes" id="UP000292003"/>
    </source>
</evidence>
<dbReference type="PRINTS" id="PR00455">
    <property type="entry name" value="HTHTETR"/>
</dbReference>
<name>A0A4Q7J5H9_9PSEU</name>
<evidence type="ECO:0000313" key="4">
    <source>
        <dbReference type="EMBL" id="RZQ62359.1"/>
    </source>
</evidence>
<organism evidence="4 5">
    <name type="scientific">Amycolatopsis suaedae</name>
    <dbReference type="NCBI Taxonomy" id="2510978"/>
    <lineage>
        <taxon>Bacteria</taxon>
        <taxon>Bacillati</taxon>
        <taxon>Actinomycetota</taxon>
        <taxon>Actinomycetes</taxon>
        <taxon>Pseudonocardiales</taxon>
        <taxon>Pseudonocardiaceae</taxon>
        <taxon>Amycolatopsis</taxon>
    </lineage>
</organism>
<protein>
    <submittedName>
        <fullName evidence="4">TetR/AcrR family transcriptional regulator</fullName>
    </submittedName>
</protein>
<dbReference type="GO" id="GO:0006355">
    <property type="term" value="P:regulation of DNA-templated transcription"/>
    <property type="evidence" value="ECO:0007669"/>
    <property type="project" value="UniProtKB-ARBA"/>
</dbReference>
<dbReference type="Pfam" id="PF00440">
    <property type="entry name" value="TetR_N"/>
    <property type="match status" value="1"/>
</dbReference>
<dbReference type="AlphaFoldDB" id="A0A4Q7J5H9"/>
<dbReference type="InterPro" id="IPR050109">
    <property type="entry name" value="HTH-type_TetR-like_transc_reg"/>
</dbReference>
<feature type="domain" description="HTH tetR-type" evidence="3">
    <location>
        <begin position="11"/>
        <end position="71"/>
    </location>
</feature>
<keyword evidence="5" id="KW-1185">Reference proteome</keyword>
<dbReference type="Gene3D" id="1.10.357.10">
    <property type="entry name" value="Tetracycline Repressor, domain 2"/>
    <property type="match status" value="1"/>
</dbReference>
<dbReference type="PANTHER" id="PTHR30328">
    <property type="entry name" value="TRANSCRIPTIONAL REPRESSOR"/>
    <property type="match status" value="1"/>
</dbReference>
<dbReference type="Proteomes" id="UP000292003">
    <property type="component" value="Unassembled WGS sequence"/>
</dbReference>
<feature type="DNA-binding region" description="H-T-H motif" evidence="2">
    <location>
        <begin position="34"/>
        <end position="53"/>
    </location>
</feature>
<evidence type="ECO:0000256" key="2">
    <source>
        <dbReference type="PROSITE-ProRule" id="PRU00335"/>
    </source>
</evidence>
<dbReference type="GO" id="GO:0003677">
    <property type="term" value="F:DNA binding"/>
    <property type="evidence" value="ECO:0007669"/>
    <property type="project" value="UniProtKB-UniRule"/>
</dbReference>
<dbReference type="PROSITE" id="PS50977">
    <property type="entry name" value="HTH_TETR_2"/>
    <property type="match status" value="1"/>
</dbReference>
<dbReference type="RefSeq" id="WP_130476787.1">
    <property type="nucleotide sequence ID" value="NZ_SFCC01000009.1"/>
</dbReference>
<proteinExistence type="predicted"/>
<dbReference type="EMBL" id="SFCC01000009">
    <property type="protein sequence ID" value="RZQ62359.1"/>
    <property type="molecule type" value="Genomic_DNA"/>
</dbReference>
<dbReference type="InterPro" id="IPR001647">
    <property type="entry name" value="HTH_TetR"/>
</dbReference>
<dbReference type="OrthoDB" id="3813186at2"/>
<evidence type="ECO:0000259" key="3">
    <source>
        <dbReference type="PROSITE" id="PS50977"/>
    </source>
</evidence>
<comment type="caution">
    <text evidence="4">The sequence shown here is derived from an EMBL/GenBank/DDBJ whole genome shotgun (WGS) entry which is preliminary data.</text>
</comment>
<dbReference type="SUPFAM" id="SSF46689">
    <property type="entry name" value="Homeodomain-like"/>
    <property type="match status" value="1"/>
</dbReference>
<dbReference type="InterPro" id="IPR009057">
    <property type="entry name" value="Homeodomain-like_sf"/>
</dbReference>